<evidence type="ECO:0000259" key="8">
    <source>
        <dbReference type="Pfam" id="PF11967"/>
    </source>
</evidence>
<dbReference type="PANTHER" id="PTHR33991">
    <property type="entry name" value="DNA REPAIR PROTEIN RECO"/>
    <property type="match status" value="1"/>
</dbReference>
<dbReference type="SUPFAM" id="SSF57863">
    <property type="entry name" value="ArfGap/RecO-like zinc finger"/>
    <property type="match status" value="1"/>
</dbReference>
<dbReference type="GO" id="GO:0006310">
    <property type="term" value="P:DNA recombination"/>
    <property type="evidence" value="ECO:0007669"/>
    <property type="project" value="UniProtKB-UniRule"/>
</dbReference>
<evidence type="ECO:0000256" key="3">
    <source>
        <dbReference type="ARBA" id="ARBA00022763"/>
    </source>
</evidence>
<evidence type="ECO:0000256" key="7">
    <source>
        <dbReference type="HAMAP-Rule" id="MF_00201"/>
    </source>
</evidence>
<keyword evidence="3 7" id="KW-0227">DNA damage</keyword>
<evidence type="ECO:0000256" key="5">
    <source>
        <dbReference type="ARBA" id="ARBA00023204"/>
    </source>
</evidence>
<dbReference type="GO" id="GO:0043590">
    <property type="term" value="C:bacterial nucleoid"/>
    <property type="evidence" value="ECO:0007669"/>
    <property type="project" value="TreeGrafter"/>
</dbReference>
<protein>
    <recommendedName>
        <fullName evidence="2 7">DNA repair protein RecO</fullName>
    </recommendedName>
    <alternativeName>
        <fullName evidence="6 7">Recombination protein O</fullName>
    </alternativeName>
</protein>
<accession>A0A9X7VVY9</accession>
<dbReference type="Proteomes" id="UP000663505">
    <property type="component" value="Chromosome"/>
</dbReference>
<dbReference type="HAMAP" id="MF_00201">
    <property type="entry name" value="RecO"/>
    <property type="match status" value="1"/>
</dbReference>
<feature type="domain" description="DNA replication/recombination mediator RecO N-terminal" evidence="8">
    <location>
        <begin position="1"/>
        <end position="77"/>
    </location>
</feature>
<name>A0A9X7VVY9_9BACL</name>
<evidence type="ECO:0000313" key="9">
    <source>
        <dbReference type="EMBL" id="QSO46101.1"/>
    </source>
</evidence>
<dbReference type="EMBL" id="CP071182">
    <property type="protein sequence ID" value="QSO46101.1"/>
    <property type="molecule type" value="Genomic_DNA"/>
</dbReference>
<dbReference type="SUPFAM" id="SSF50249">
    <property type="entry name" value="Nucleic acid-binding proteins"/>
    <property type="match status" value="1"/>
</dbReference>
<dbReference type="Pfam" id="PF02565">
    <property type="entry name" value="RecO_C"/>
    <property type="match status" value="1"/>
</dbReference>
<comment type="similarity">
    <text evidence="1 7">Belongs to the RecO family.</text>
</comment>
<dbReference type="Pfam" id="PF11967">
    <property type="entry name" value="RecO_N"/>
    <property type="match status" value="1"/>
</dbReference>
<dbReference type="InterPro" id="IPR022572">
    <property type="entry name" value="DNA_rep/recomb_RecO_N"/>
</dbReference>
<dbReference type="InterPro" id="IPR003717">
    <property type="entry name" value="RecO"/>
</dbReference>
<dbReference type="PANTHER" id="PTHR33991:SF1">
    <property type="entry name" value="DNA REPAIR PROTEIN RECO"/>
    <property type="match status" value="1"/>
</dbReference>
<dbReference type="InterPro" id="IPR042242">
    <property type="entry name" value="RecO_C"/>
</dbReference>
<dbReference type="AlphaFoldDB" id="A0A9X7VVY9"/>
<evidence type="ECO:0000256" key="2">
    <source>
        <dbReference type="ARBA" id="ARBA00021310"/>
    </source>
</evidence>
<evidence type="ECO:0000256" key="1">
    <source>
        <dbReference type="ARBA" id="ARBA00007452"/>
    </source>
</evidence>
<evidence type="ECO:0000256" key="4">
    <source>
        <dbReference type="ARBA" id="ARBA00023172"/>
    </source>
</evidence>
<dbReference type="RefSeq" id="WP_206655472.1">
    <property type="nucleotide sequence ID" value="NZ_CP071182.1"/>
</dbReference>
<dbReference type="Gene3D" id="2.40.50.140">
    <property type="entry name" value="Nucleic acid-binding proteins"/>
    <property type="match status" value="1"/>
</dbReference>
<dbReference type="KEGG" id="afx:JZ786_16450"/>
<keyword evidence="10" id="KW-1185">Reference proteome</keyword>
<keyword evidence="5 7" id="KW-0234">DNA repair</keyword>
<evidence type="ECO:0000256" key="6">
    <source>
        <dbReference type="ARBA" id="ARBA00033409"/>
    </source>
</evidence>
<dbReference type="GO" id="GO:0006302">
    <property type="term" value="P:double-strand break repair"/>
    <property type="evidence" value="ECO:0007669"/>
    <property type="project" value="TreeGrafter"/>
</dbReference>
<comment type="function">
    <text evidence="7">Involved in DNA repair and RecF pathway recombination.</text>
</comment>
<organism evidence="9 10">
    <name type="scientific">Alicyclobacillus mengziensis</name>
    <dbReference type="NCBI Taxonomy" id="2931921"/>
    <lineage>
        <taxon>Bacteria</taxon>
        <taxon>Bacillati</taxon>
        <taxon>Bacillota</taxon>
        <taxon>Bacilli</taxon>
        <taxon>Bacillales</taxon>
        <taxon>Alicyclobacillaceae</taxon>
        <taxon>Alicyclobacillus</taxon>
    </lineage>
</organism>
<proteinExistence type="inferred from homology"/>
<dbReference type="InterPro" id="IPR037278">
    <property type="entry name" value="ARFGAP/RecO"/>
</dbReference>
<dbReference type="Gene3D" id="1.20.1440.120">
    <property type="entry name" value="Recombination protein O, C-terminal domain"/>
    <property type="match status" value="1"/>
</dbReference>
<dbReference type="InterPro" id="IPR012340">
    <property type="entry name" value="NA-bd_OB-fold"/>
</dbReference>
<dbReference type="NCBIfam" id="TIGR00613">
    <property type="entry name" value="reco"/>
    <property type="match status" value="1"/>
</dbReference>
<sequence>MLYNTEAYVIRTIPYGETHAIVTLLTPSGTIAAMARGAKKPQSRLAGGVQLCVRAMYTLYQGRGMGNIQQLEVVDSYRKLREELHLSAYGAYFCELVAACSEERPNGSEAVYRWFGAALDRLRDMRDKPQVVARIWEAKVLRLIGASPNWDACVRCHQPFGRDTAYYLPGEGGFVCSSCFETKQQESLVLEEMAQETVFPASSTRGAVAVPGTVPRILAQFSSVPWERIGTVKLGSNTEDAIRRVLRLQLHDYGGLSLKSRDFVDSIDELWSP</sequence>
<gene>
    <name evidence="7 9" type="primary">recO</name>
    <name evidence="9" type="ORF">JZ786_16450</name>
</gene>
<reference evidence="9 10" key="1">
    <citation type="submission" date="2021-02" db="EMBL/GenBank/DDBJ databases">
        <title>Alicyclobacillus curvatus sp. nov. and Alicyclobacillus mengziensis sp. nov., two acidophilic bacteria isolated from acid mine drainage.</title>
        <authorList>
            <person name="Huang Y."/>
        </authorList>
    </citation>
    <scope>NUCLEOTIDE SEQUENCE [LARGE SCALE GENOMIC DNA]</scope>
    <source>
        <strain evidence="9 10">S30H14</strain>
    </source>
</reference>
<evidence type="ECO:0000313" key="10">
    <source>
        <dbReference type="Proteomes" id="UP000663505"/>
    </source>
</evidence>
<keyword evidence="4 7" id="KW-0233">DNA recombination</keyword>